<keyword evidence="4" id="KW-0597">Phosphoprotein</keyword>
<evidence type="ECO:0000256" key="1">
    <source>
        <dbReference type="ARBA" id="ARBA00005634"/>
    </source>
</evidence>
<feature type="domain" description="Transferrin receptor-like dimerisation" evidence="17">
    <location>
        <begin position="663"/>
        <end position="768"/>
    </location>
</feature>
<dbReference type="Pfam" id="PF04389">
    <property type="entry name" value="Peptidase_M28"/>
    <property type="match status" value="1"/>
</dbReference>
<comment type="PTM">
    <text evidence="15">Stearoylated.</text>
</comment>
<keyword evidence="8 15" id="KW-1133">Transmembrane helix</keyword>
<keyword evidence="6 15" id="KW-0812">Transmembrane</keyword>
<dbReference type="CDD" id="cd02128">
    <property type="entry name" value="PA_TfR"/>
    <property type="match status" value="1"/>
</dbReference>
<keyword evidence="19" id="KW-1185">Reference proteome</keyword>
<evidence type="ECO:0000256" key="4">
    <source>
        <dbReference type="ARBA" id="ARBA00022553"/>
    </source>
</evidence>
<keyword evidence="9 15" id="KW-0472">Membrane</keyword>
<organism evidence="19 20">
    <name type="scientific">Gekko japonicus</name>
    <name type="common">Schlegel's Japanese gecko</name>
    <dbReference type="NCBI Taxonomy" id="146911"/>
    <lineage>
        <taxon>Eukaryota</taxon>
        <taxon>Metazoa</taxon>
        <taxon>Chordata</taxon>
        <taxon>Craniata</taxon>
        <taxon>Vertebrata</taxon>
        <taxon>Euteleostomi</taxon>
        <taxon>Lepidosauria</taxon>
        <taxon>Squamata</taxon>
        <taxon>Bifurcata</taxon>
        <taxon>Gekkota</taxon>
        <taxon>Gekkonidae</taxon>
        <taxon>Gekkoninae</taxon>
        <taxon>Gekko</taxon>
    </lineage>
</organism>
<reference evidence="20 21" key="1">
    <citation type="submission" date="2025-05" db="UniProtKB">
        <authorList>
            <consortium name="RefSeq"/>
        </authorList>
    </citation>
    <scope>IDENTIFICATION</scope>
</reference>
<feature type="domain" description="Peptidase M28" evidence="18">
    <location>
        <begin position="407"/>
        <end position="591"/>
    </location>
</feature>
<keyword evidence="5 15" id="KW-0254">Endocytosis</keyword>
<feature type="transmembrane region" description="Helical" evidence="15">
    <location>
        <begin position="69"/>
        <end position="89"/>
    </location>
</feature>
<comment type="similarity">
    <text evidence="1 15">Belongs to the peptidase M28 family. M28B subfamily.</text>
</comment>
<evidence type="ECO:0000256" key="7">
    <source>
        <dbReference type="ARBA" id="ARBA00022968"/>
    </source>
</evidence>
<evidence type="ECO:0000256" key="13">
    <source>
        <dbReference type="ARBA" id="ARBA00023180"/>
    </source>
</evidence>
<dbReference type="SUPFAM" id="SSF47672">
    <property type="entry name" value="Transferrin receptor-like dimerisation domain"/>
    <property type="match status" value="1"/>
</dbReference>
<name>A0ABM1L480_GEKJA</name>
<evidence type="ECO:0000256" key="2">
    <source>
        <dbReference type="ARBA" id="ARBA00016899"/>
    </source>
</evidence>
<keyword evidence="10 15" id="KW-0564">Palmitate</keyword>
<evidence type="ECO:0000256" key="11">
    <source>
        <dbReference type="ARBA" id="ARBA00023157"/>
    </source>
</evidence>
<evidence type="ECO:0000256" key="15">
    <source>
        <dbReference type="RuleBase" id="RU367157"/>
    </source>
</evidence>
<dbReference type="CDD" id="cd09848">
    <property type="entry name" value="M28_TfR"/>
    <property type="match status" value="1"/>
</dbReference>
<keyword evidence="12 15" id="KW-0675">Receptor</keyword>
<dbReference type="Pfam" id="PF04253">
    <property type="entry name" value="TFR_dimer"/>
    <property type="match status" value="1"/>
</dbReference>
<evidence type="ECO:0000256" key="10">
    <source>
        <dbReference type="ARBA" id="ARBA00023139"/>
    </source>
</evidence>
<evidence type="ECO:0000313" key="19">
    <source>
        <dbReference type="Proteomes" id="UP000694871"/>
    </source>
</evidence>
<evidence type="ECO:0000313" key="20">
    <source>
        <dbReference type="RefSeq" id="XP_015280767.1"/>
    </source>
</evidence>
<dbReference type="SUPFAM" id="SSF52025">
    <property type="entry name" value="PA domain"/>
    <property type="match status" value="1"/>
</dbReference>
<evidence type="ECO:0000259" key="16">
    <source>
        <dbReference type="Pfam" id="PF02225"/>
    </source>
</evidence>
<accession>A0ABM1L480</accession>
<dbReference type="InterPro" id="IPR036757">
    <property type="entry name" value="TFR-like_dimer_dom_sf"/>
</dbReference>
<evidence type="ECO:0000256" key="9">
    <source>
        <dbReference type="ARBA" id="ARBA00023136"/>
    </source>
</evidence>
<dbReference type="RefSeq" id="XP_015280767.1">
    <property type="nucleotide sequence ID" value="XM_015425281.1"/>
</dbReference>
<dbReference type="Proteomes" id="UP000694871">
    <property type="component" value="Unplaced"/>
</dbReference>
<keyword evidence="13 15" id="KW-0325">Glycoprotein</keyword>
<dbReference type="InterPro" id="IPR039373">
    <property type="entry name" value="Peptidase_M28B"/>
</dbReference>
<evidence type="ECO:0000259" key="17">
    <source>
        <dbReference type="Pfam" id="PF04253"/>
    </source>
</evidence>
<evidence type="ECO:0000313" key="21">
    <source>
        <dbReference type="RefSeq" id="XP_015280768.1"/>
    </source>
</evidence>
<sequence>MDHARKAIYNLFGGEPLSYTRFSLARQPDGDSSHVEMKLSAEDEEGGENGVIDHVHTQPVKPRKTNRRLCCVSSVAALVFLAGSLLGYLCFRARMPEPRECANGLEPCKSAQCASVDVDEPAQPAVQARGPEPEPMLYWSDLQNKLAEKLDGISFQPKIRRVSAASHEAGTAADEDLANYVYSEFGSYNLDRVWKNEHYVKVQVPGSSPNVISLDIRGGSRGTLDASKAYVAYSGTGDVTGKPVYANFGRSQDFDTLRGKQIPVNGTLVLVRAGMIPFAEKVANAQKLGAVGVLIFPSPADYPGLREDVAQFGHAHLGTGDPFTPGFPSFNHTQFPPAESSGLPRIPVQTISSSAATELFRRMSGISCPPGWSGTFSAACRLDSGDPAGVTVSLQVNNAFVERRILNIFGVIKGFEEPDRYVVVGAQRDSWGPGAVKSGVGTAILLELARAVSQLVKNDRYRPRRSLVFASWSAGDFGAVGATEWLEGYAATLHLKAFAYINLDSAVAGSGDFKFSASPMLKQLLKEAVTNVKEPRFLGNTLPSKEVPFRMDNAGFPFLAYSGIPSVSFSFTNAGGSEYPHLGTTEDTLDKLLIYLGSGDHLDIAVRAATEIAGRMALRMTHDHELYLDYNSYDDKLLGFVRKLLPYNKDLQGMGLHLRWLLVARGDFSRATNALKTAVQNTDLYNKVACRALNDRIMKVEYHFLSPYVSPKETPLRHIFFGSAPHTLQGLLDHLSLLKTNRSSVDEDLLRNQLALATWTIQGAANALAGDIWDIDNEF</sequence>
<dbReference type="Gene3D" id="3.40.630.10">
    <property type="entry name" value="Zn peptidases"/>
    <property type="match status" value="1"/>
</dbReference>
<comment type="subcellular location">
    <subcellularLocation>
        <location evidence="15">Cell membrane</location>
        <topology evidence="15">Single-pass type II membrane protein</topology>
    </subcellularLocation>
    <subcellularLocation>
        <location evidence="15">Melanosome</location>
    </subcellularLocation>
</comment>
<dbReference type="PANTHER" id="PTHR10404">
    <property type="entry name" value="N-ACETYLATED-ALPHA-LINKED ACIDIC DIPEPTIDASE"/>
    <property type="match status" value="1"/>
</dbReference>
<evidence type="ECO:0000256" key="14">
    <source>
        <dbReference type="ARBA" id="ARBA00023288"/>
    </source>
</evidence>
<keyword evidence="11" id="KW-1015">Disulfide bond</keyword>
<keyword evidence="3 15" id="KW-1003">Cell membrane</keyword>
<comment type="function">
    <text evidence="15">Cellular uptake of iron occurs via receptor-mediated endocytosis of ligand-occupied transferrin receptor into specialized endosomes. Endosomal acidification leads to iron release. The apotransferrin-receptor complex is then recycled to the cell surface with a return to neutral pH and the concomitant loss of affinity of apotransferrin for its receptor. Transferrin receptor is necessary for development of erythrocytes and the nervous system. Acts as a lipid sensor that regulates mitochondrial fusion by regulating activation of the JNK pathway.</text>
</comment>
<dbReference type="Pfam" id="PF02225">
    <property type="entry name" value="PA"/>
    <property type="match status" value="1"/>
</dbReference>
<dbReference type="SUPFAM" id="SSF53187">
    <property type="entry name" value="Zn-dependent exopeptidases"/>
    <property type="match status" value="1"/>
</dbReference>
<evidence type="ECO:0000256" key="12">
    <source>
        <dbReference type="ARBA" id="ARBA00023170"/>
    </source>
</evidence>
<dbReference type="InterPro" id="IPR007484">
    <property type="entry name" value="Peptidase_M28"/>
</dbReference>
<dbReference type="GeneID" id="107122245"/>
<keyword evidence="7" id="KW-0735">Signal-anchor</keyword>
<comment type="subunit">
    <text evidence="15">Homodimer; disulfide-linked.</text>
</comment>
<feature type="domain" description="PA" evidence="16">
    <location>
        <begin position="239"/>
        <end position="304"/>
    </location>
</feature>
<dbReference type="PANTHER" id="PTHR10404:SF26">
    <property type="entry name" value="TRANSFERRIN RECEPTOR PROTEIN 1"/>
    <property type="match status" value="1"/>
</dbReference>
<evidence type="ECO:0000256" key="3">
    <source>
        <dbReference type="ARBA" id="ARBA00022475"/>
    </source>
</evidence>
<evidence type="ECO:0000259" key="18">
    <source>
        <dbReference type="Pfam" id="PF04389"/>
    </source>
</evidence>
<evidence type="ECO:0000256" key="5">
    <source>
        <dbReference type="ARBA" id="ARBA00022583"/>
    </source>
</evidence>
<evidence type="ECO:0000256" key="6">
    <source>
        <dbReference type="ARBA" id="ARBA00022692"/>
    </source>
</evidence>
<dbReference type="Gene3D" id="1.20.930.40">
    <property type="entry name" value="Transferrin receptor-like, dimerisation domain"/>
    <property type="match status" value="1"/>
</dbReference>
<dbReference type="InterPro" id="IPR007365">
    <property type="entry name" value="TFR-like_dimer_dom"/>
</dbReference>
<keyword evidence="14 15" id="KW-0449">Lipoprotein</keyword>
<gene>
    <name evidence="20 21" type="primary">TFRC</name>
</gene>
<dbReference type="Gene3D" id="3.50.30.30">
    <property type="match status" value="1"/>
</dbReference>
<dbReference type="InterPro" id="IPR046450">
    <property type="entry name" value="PA_dom_sf"/>
</dbReference>
<evidence type="ECO:0000256" key="8">
    <source>
        <dbReference type="ARBA" id="ARBA00022989"/>
    </source>
</evidence>
<protein>
    <recommendedName>
        <fullName evidence="2 15">Transferrin receptor protein 1</fullName>
    </recommendedName>
</protein>
<proteinExistence type="inferred from homology"/>
<dbReference type="RefSeq" id="XP_015280768.1">
    <property type="nucleotide sequence ID" value="XM_015425282.1"/>
</dbReference>
<dbReference type="InterPro" id="IPR037324">
    <property type="entry name" value="TfR1/2_PA"/>
</dbReference>
<dbReference type="InterPro" id="IPR003137">
    <property type="entry name" value="PA_domain"/>
</dbReference>